<evidence type="ECO:0000256" key="3">
    <source>
        <dbReference type="ARBA" id="ARBA00022501"/>
    </source>
</evidence>
<protein>
    <recommendedName>
        <fullName evidence="14">Prostamide/prostaglandin F synthase</fullName>
        <ecNumber evidence="13">1.11.1.20</ecNumber>
    </recommendedName>
    <alternativeName>
        <fullName evidence="15">Peroxiredoxin-like 2B</fullName>
    </alternativeName>
</protein>
<comment type="catalytic activity">
    <reaction evidence="17">
        <text>prostamide F2alpha + [thioredoxin]-disulfide = prostamide H2 + [thioredoxin]-dithiol</text>
        <dbReference type="Rhea" id="RHEA:26373"/>
        <dbReference type="Rhea" id="RHEA-COMP:10698"/>
        <dbReference type="Rhea" id="RHEA-COMP:10700"/>
        <dbReference type="ChEBI" id="CHEBI:29950"/>
        <dbReference type="ChEBI" id="CHEBI:50058"/>
        <dbReference type="ChEBI" id="CHEBI:53081"/>
        <dbReference type="ChEBI" id="CHEBI:53082"/>
        <dbReference type="EC" id="1.11.1.20"/>
    </reaction>
</comment>
<dbReference type="PANTHER" id="PTHR28630:SF29">
    <property type="entry name" value="PROSTAMIDE_PROSTAGLANDIN F SYNTHASE"/>
    <property type="match status" value="1"/>
</dbReference>
<keyword evidence="2" id="KW-0963">Cytoplasm</keyword>
<evidence type="ECO:0000256" key="13">
    <source>
        <dbReference type="ARBA" id="ARBA00039126"/>
    </source>
</evidence>
<keyword evidence="5" id="KW-0643">Prostaglandin biosynthesis</keyword>
<dbReference type="InterPro" id="IPR036249">
    <property type="entry name" value="Thioredoxin-like_sf"/>
</dbReference>
<dbReference type="EMBL" id="CAJHNJ030000018">
    <property type="protein sequence ID" value="CAG9116335.1"/>
    <property type="molecule type" value="Genomic_DNA"/>
</dbReference>
<evidence type="ECO:0000256" key="16">
    <source>
        <dbReference type="ARBA" id="ARBA00047917"/>
    </source>
</evidence>
<evidence type="ECO:0000256" key="5">
    <source>
        <dbReference type="ARBA" id="ARBA00022585"/>
    </source>
</evidence>
<keyword evidence="7" id="KW-0521">NADP</keyword>
<evidence type="ECO:0000313" key="18">
    <source>
        <dbReference type="EMBL" id="CAG9116335.1"/>
    </source>
</evidence>
<keyword evidence="4" id="KW-0444">Lipid biosynthesis</keyword>
<dbReference type="SUPFAM" id="SSF52833">
    <property type="entry name" value="Thioredoxin-like"/>
    <property type="match status" value="1"/>
</dbReference>
<keyword evidence="8" id="KW-0560">Oxidoreductase</keyword>
<evidence type="ECO:0000256" key="6">
    <source>
        <dbReference type="ARBA" id="ARBA00022832"/>
    </source>
</evidence>
<comment type="subcellular location">
    <subcellularLocation>
        <location evidence="1">Cytoplasm</location>
        <location evidence="1">Cytosol</location>
    </subcellularLocation>
</comment>
<organism evidence="18 19">
    <name type="scientific">Plutella xylostella</name>
    <name type="common">Diamondback moth</name>
    <name type="synonym">Plutella maculipennis</name>
    <dbReference type="NCBI Taxonomy" id="51655"/>
    <lineage>
        <taxon>Eukaryota</taxon>
        <taxon>Metazoa</taxon>
        <taxon>Ecdysozoa</taxon>
        <taxon>Arthropoda</taxon>
        <taxon>Hexapoda</taxon>
        <taxon>Insecta</taxon>
        <taxon>Pterygota</taxon>
        <taxon>Neoptera</taxon>
        <taxon>Endopterygota</taxon>
        <taxon>Lepidoptera</taxon>
        <taxon>Glossata</taxon>
        <taxon>Ditrysia</taxon>
        <taxon>Yponomeutoidea</taxon>
        <taxon>Plutellidae</taxon>
        <taxon>Plutella</taxon>
    </lineage>
</organism>
<dbReference type="GO" id="GO:0047017">
    <property type="term" value="F:prostaglandin F synthase activity"/>
    <property type="evidence" value="ECO:0007669"/>
    <property type="project" value="TreeGrafter"/>
</dbReference>
<evidence type="ECO:0000256" key="7">
    <source>
        <dbReference type="ARBA" id="ARBA00022857"/>
    </source>
</evidence>
<evidence type="ECO:0000256" key="4">
    <source>
        <dbReference type="ARBA" id="ARBA00022516"/>
    </source>
</evidence>
<reference evidence="18" key="1">
    <citation type="submission" date="2020-11" db="EMBL/GenBank/DDBJ databases">
        <authorList>
            <person name="Whiteford S."/>
        </authorList>
    </citation>
    <scope>NUCLEOTIDE SEQUENCE</scope>
</reference>
<evidence type="ECO:0000313" key="19">
    <source>
        <dbReference type="Proteomes" id="UP000653454"/>
    </source>
</evidence>
<dbReference type="Pfam" id="PF13911">
    <property type="entry name" value="AhpC-TSA_2"/>
    <property type="match status" value="1"/>
</dbReference>
<sequence>MAQDLSVVGEQKIISLPAKEVVLLKDVWKDQKTLVVFFRRWGCMLCRLWAKEISEISPVLKSNGVRIVGVGVEEAGHQEFINGKFFDGELFYVQDRSTYQQLGFKRFNMITILASLLWKQSRDAISKGNSMGLGGDTKGDKVQVGGALLIDQDGKLLRNFIQTGPADHLPNEEILKHFGLESEYKAATMANQETDRVCTIDAKA</sequence>
<comment type="caution">
    <text evidence="18">The sequence shown here is derived from an EMBL/GenBank/DDBJ whole genome shotgun (WGS) entry which is preliminary data.</text>
</comment>
<dbReference type="CDD" id="cd02970">
    <property type="entry name" value="PRX_like2"/>
    <property type="match status" value="1"/>
</dbReference>
<proteinExistence type="inferred from homology"/>
<evidence type="ECO:0000256" key="15">
    <source>
        <dbReference type="ARBA" id="ARBA00041838"/>
    </source>
</evidence>
<dbReference type="FunFam" id="3.40.30.10:FF:000243">
    <property type="entry name" value="Prostamide/prostaglandin F synthase"/>
    <property type="match status" value="1"/>
</dbReference>
<dbReference type="AlphaFoldDB" id="A0A8S4ELF9"/>
<dbReference type="InterPro" id="IPR032801">
    <property type="entry name" value="PXL2A/B/C"/>
</dbReference>
<evidence type="ECO:0000256" key="9">
    <source>
        <dbReference type="ARBA" id="ARBA00023098"/>
    </source>
</evidence>
<dbReference type="GO" id="GO:0005829">
    <property type="term" value="C:cytosol"/>
    <property type="evidence" value="ECO:0007669"/>
    <property type="project" value="UniProtKB-SubCell"/>
</dbReference>
<keyword evidence="6" id="KW-0276">Fatty acid metabolism</keyword>
<accession>A0A8S4ELF9</accession>
<keyword evidence="9" id="KW-0443">Lipid metabolism</keyword>
<comment type="similarity">
    <text evidence="12">Belongs to the peroxiredoxin-like PRXL2 family. Prostamide/prostaglandin F synthase subfamily.</text>
</comment>
<evidence type="ECO:0000256" key="14">
    <source>
        <dbReference type="ARBA" id="ARBA00040768"/>
    </source>
</evidence>
<comment type="catalytic activity">
    <reaction evidence="16">
        <text>prostaglandin H2 + [thioredoxin]-dithiol = prostaglandin F2alpha + [thioredoxin]-disulfide</text>
        <dbReference type="Rhea" id="RHEA:28214"/>
        <dbReference type="Rhea" id="RHEA-COMP:10698"/>
        <dbReference type="Rhea" id="RHEA-COMP:10700"/>
        <dbReference type="ChEBI" id="CHEBI:29950"/>
        <dbReference type="ChEBI" id="CHEBI:50058"/>
        <dbReference type="ChEBI" id="CHEBI:57404"/>
        <dbReference type="ChEBI" id="CHEBI:57405"/>
        <dbReference type="EC" id="1.11.1.20"/>
    </reaction>
</comment>
<evidence type="ECO:0000256" key="2">
    <source>
        <dbReference type="ARBA" id="ARBA00022490"/>
    </source>
</evidence>
<evidence type="ECO:0000256" key="12">
    <source>
        <dbReference type="ARBA" id="ARBA00037965"/>
    </source>
</evidence>
<keyword evidence="19" id="KW-1185">Reference proteome</keyword>
<evidence type="ECO:0000256" key="1">
    <source>
        <dbReference type="ARBA" id="ARBA00004514"/>
    </source>
</evidence>
<keyword evidence="10" id="KW-0275">Fatty acid biosynthesis</keyword>
<dbReference type="EC" id="1.11.1.20" evidence="13"/>
<evidence type="ECO:0000256" key="17">
    <source>
        <dbReference type="ARBA" id="ARBA00048626"/>
    </source>
</evidence>
<dbReference type="PANTHER" id="PTHR28630">
    <property type="match status" value="1"/>
</dbReference>
<evidence type="ECO:0000256" key="11">
    <source>
        <dbReference type="ARBA" id="ARBA00037117"/>
    </source>
</evidence>
<dbReference type="GO" id="GO:0001516">
    <property type="term" value="P:prostaglandin biosynthetic process"/>
    <property type="evidence" value="ECO:0007669"/>
    <property type="project" value="UniProtKB-KW"/>
</dbReference>
<gene>
    <name evidence="18" type="ORF">PLXY2_LOCUS6043</name>
</gene>
<name>A0A8S4ELF9_PLUXY</name>
<evidence type="ECO:0000256" key="10">
    <source>
        <dbReference type="ARBA" id="ARBA00023160"/>
    </source>
</evidence>
<evidence type="ECO:0000256" key="8">
    <source>
        <dbReference type="ARBA" id="ARBA00023002"/>
    </source>
</evidence>
<keyword evidence="3" id="KW-0644">Prostaglandin metabolism</keyword>
<dbReference type="Proteomes" id="UP000653454">
    <property type="component" value="Unassembled WGS sequence"/>
</dbReference>
<comment type="function">
    <text evidence="11">Catalyzes the reduction of prostaglandin-ethanolamide H(2) (prostamide H(2)) to prostamide F(2alpha) with NADPH as proton donor. Also able to reduce prostaglandin H(2) to prostaglandin F(2alpha).</text>
</comment>
<dbReference type="Gene3D" id="3.40.30.10">
    <property type="entry name" value="Glutaredoxin"/>
    <property type="match status" value="1"/>
</dbReference>